<comment type="caution">
    <text evidence="9">The sequence shown here is derived from an EMBL/GenBank/DDBJ whole genome shotgun (WGS) entry which is preliminary data.</text>
</comment>
<gene>
    <name evidence="9" type="ORF">B0H66DRAFT_579121</name>
</gene>
<evidence type="ECO:0000256" key="3">
    <source>
        <dbReference type="ARBA" id="ARBA00022989"/>
    </source>
</evidence>
<feature type="domain" description="Rhodopsin" evidence="8">
    <location>
        <begin position="32"/>
        <end position="273"/>
    </location>
</feature>
<comment type="subcellular location">
    <subcellularLocation>
        <location evidence="1">Membrane</location>
        <topology evidence="1">Multi-pass membrane protein</topology>
    </subcellularLocation>
</comment>
<protein>
    <recommendedName>
        <fullName evidence="8">Rhodopsin domain-containing protein</fullName>
    </recommendedName>
</protein>
<dbReference type="PANTHER" id="PTHR33048">
    <property type="entry name" value="PTH11-LIKE INTEGRAL MEMBRANE PROTEIN (AFU_ORTHOLOGUE AFUA_5G11245)"/>
    <property type="match status" value="1"/>
</dbReference>
<comment type="similarity">
    <text evidence="5">Belongs to the SAT4 family.</text>
</comment>
<feature type="region of interest" description="Disordered" evidence="6">
    <location>
        <begin position="292"/>
        <end position="329"/>
    </location>
</feature>
<feature type="transmembrane region" description="Helical" evidence="7">
    <location>
        <begin position="15"/>
        <end position="36"/>
    </location>
</feature>
<feature type="transmembrane region" description="Helical" evidence="7">
    <location>
        <begin position="57"/>
        <end position="79"/>
    </location>
</feature>
<proteinExistence type="inferred from homology"/>
<keyword evidence="2 7" id="KW-0812">Transmembrane</keyword>
<dbReference type="Proteomes" id="UP001283341">
    <property type="component" value="Unassembled WGS sequence"/>
</dbReference>
<dbReference type="EMBL" id="JAUEDM010000001">
    <property type="protein sequence ID" value="KAK3329282.1"/>
    <property type="molecule type" value="Genomic_DNA"/>
</dbReference>
<evidence type="ECO:0000256" key="4">
    <source>
        <dbReference type="ARBA" id="ARBA00023136"/>
    </source>
</evidence>
<reference evidence="9" key="2">
    <citation type="submission" date="2023-06" db="EMBL/GenBank/DDBJ databases">
        <authorList>
            <consortium name="Lawrence Berkeley National Laboratory"/>
            <person name="Haridas S."/>
            <person name="Hensen N."/>
            <person name="Bonometti L."/>
            <person name="Westerberg I."/>
            <person name="Brannstrom I.O."/>
            <person name="Guillou S."/>
            <person name="Cros-Aarteil S."/>
            <person name="Calhoun S."/>
            <person name="Kuo A."/>
            <person name="Mondo S."/>
            <person name="Pangilinan J."/>
            <person name="Riley R."/>
            <person name="Labutti K."/>
            <person name="Andreopoulos B."/>
            <person name="Lipzen A."/>
            <person name="Chen C."/>
            <person name="Yanf M."/>
            <person name="Daum C."/>
            <person name="Ng V."/>
            <person name="Clum A."/>
            <person name="Steindorff A."/>
            <person name="Ohm R."/>
            <person name="Martin F."/>
            <person name="Silar P."/>
            <person name="Natvig D."/>
            <person name="Lalanne C."/>
            <person name="Gautier V."/>
            <person name="Ament-Velasquez S.L."/>
            <person name="Kruys A."/>
            <person name="Hutchinson M.I."/>
            <person name="Powell A.J."/>
            <person name="Barry K."/>
            <person name="Miller A.N."/>
            <person name="Grigoriev I.V."/>
            <person name="Debuchy R."/>
            <person name="Gladieux P."/>
            <person name="Thoren M.H."/>
            <person name="Johannesson H."/>
        </authorList>
    </citation>
    <scope>NUCLEOTIDE SEQUENCE</scope>
    <source>
        <strain evidence="9">CBS 118394</strain>
    </source>
</reference>
<feature type="transmembrane region" description="Helical" evidence="7">
    <location>
        <begin position="127"/>
        <end position="149"/>
    </location>
</feature>
<evidence type="ECO:0000313" key="9">
    <source>
        <dbReference type="EMBL" id="KAK3329282.1"/>
    </source>
</evidence>
<dbReference type="GO" id="GO:0016020">
    <property type="term" value="C:membrane"/>
    <property type="evidence" value="ECO:0007669"/>
    <property type="project" value="UniProtKB-SubCell"/>
</dbReference>
<reference evidence="9" key="1">
    <citation type="journal article" date="2023" name="Mol. Phylogenet. Evol.">
        <title>Genome-scale phylogeny and comparative genomics of the fungal order Sordariales.</title>
        <authorList>
            <person name="Hensen N."/>
            <person name="Bonometti L."/>
            <person name="Westerberg I."/>
            <person name="Brannstrom I.O."/>
            <person name="Guillou S."/>
            <person name="Cros-Aarteil S."/>
            <person name="Calhoun S."/>
            <person name="Haridas S."/>
            <person name="Kuo A."/>
            <person name="Mondo S."/>
            <person name="Pangilinan J."/>
            <person name="Riley R."/>
            <person name="LaButti K."/>
            <person name="Andreopoulos B."/>
            <person name="Lipzen A."/>
            <person name="Chen C."/>
            <person name="Yan M."/>
            <person name="Daum C."/>
            <person name="Ng V."/>
            <person name="Clum A."/>
            <person name="Steindorff A."/>
            <person name="Ohm R.A."/>
            <person name="Martin F."/>
            <person name="Silar P."/>
            <person name="Natvig D.O."/>
            <person name="Lalanne C."/>
            <person name="Gautier V."/>
            <person name="Ament-Velasquez S.L."/>
            <person name="Kruys A."/>
            <person name="Hutchinson M.I."/>
            <person name="Powell A.J."/>
            <person name="Barry K."/>
            <person name="Miller A.N."/>
            <person name="Grigoriev I.V."/>
            <person name="Debuchy R."/>
            <person name="Gladieux P."/>
            <person name="Hiltunen Thoren M."/>
            <person name="Johannesson H."/>
        </authorList>
    </citation>
    <scope>NUCLEOTIDE SEQUENCE</scope>
    <source>
        <strain evidence="9">CBS 118394</strain>
    </source>
</reference>
<evidence type="ECO:0000256" key="6">
    <source>
        <dbReference type="SAM" id="MobiDB-lite"/>
    </source>
</evidence>
<evidence type="ECO:0000256" key="1">
    <source>
        <dbReference type="ARBA" id="ARBA00004141"/>
    </source>
</evidence>
<evidence type="ECO:0000256" key="5">
    <source>
        <dbReference type="ARBA" id="ARBA00038359"/>
    </source>
</evidence>
<dbReference type="PANTHER" id="PTHR33048:SF55">
    <property type="entry name" value="INTEGRAL MEMBRANE PROTEIN"/>
    <property type="match status" value="1"/>
</dbReference>
<feature type="compositionally biased region" description="Low complexity" evidence="6">
    <location>
        <begin position="292"/>
        <end position="301"/>
    </location>
</feature>
<feature type="compositionally biased region" description="Basic and acidic residues" evidence="6">
    <location>
        <begin position="304"/>
        <end position="313"/>
    </location>
</feature>
<keyword evidence="10" id="KW-1185">Reference proteome</keyword>
<dbReference type="AlphaFoldDB" id="A0AAE0MEB0"/>
<evidence type="ECO:0000256" key="7">
    <source>
        <dbReference type="SAM" id="Phobius"/>
    </source>
</evidence>
<evidence type="ECO:0000259" key="8">
    <source>
        <dbReference type="Pfam" id="PF20684"/>
    </source>
</evidence>
<keyword evidence="3 7" id="KW-1133">Transmembrane helix</keyword>
<dbReference type="Pfam" id="PF20684">
    <property type="entry name" value="Fung_rhodopsin"/>
    <property type="match status" value="1"/>
</dbReference>
<sequence length="422" mass="45605">MAPGNLPGDNRAFQIQVPCALFFVLTTSVVALRLWARIKLRSWSGIGWDDGTVLASWLFATIVSALMMAACSYGFGQHISNLSNSNKLTTLKLFYVAQAFYKLTINLTKASILLLYLCIFVKRLFRVACYALLAIVLAYMVATFASSVWQCTPIPRAWDKSIPGTCISISANWHANAGFSIATDVLILALPMYPIYTSMLPGGQKVALIVVFALGLFFPTVLTISPVAPRSPASSTELTSHVPTDDIDSSIWTMVEQNLAIICACLPVCRLPLAYAFPAYFSGSSSANYSAASSSAGNDASNTKPDHSHDSCQIHRSPVSHTSRPHAPSAYAYDKQHEKAVADMPLARLSAKLTAGWKEADPESGRYILSHVSSCGTTQDPGSYGIQADDVELQGGGQPDAHVIRMIKRYSITYEDGKPSGN</sequence>
<name>A0AAE0MEB0_9PEZI</name>
<evidence type="ECO:0000313" key="10">
    <source>
        <dbReference type="Proteomes" id="UP001283341"/>
    </source>
</evidence>
<evidence type="ECO:0000256" key="2">
    <source>
        <dbReference type="ARBA" id="ARBA00022692"/>
    </source>
</evidence>
<dbReference type="InterPro" id="IPR049326">
    <property type="entry name" value="Rhodopsin_dom_fungi"/>
</dbReference>
<feature type="transmembrane region" description="Helical" evidence="7">
    <location>
        <begin position="177"/>
        <end position="196"/>
    </location>
</feature>
<dbReference type="InterPro" id="IPR052337">
    <property type="entry name" value="SAT4-like"/>
</dbReference>
<organism evidence="9 10">
    <name type="scientific">Apodospora peruviana</name>
    <dbReference type="NCBI Taxonomy" id="516989"/>
    <lineage>
        <taxon>Eukaryota</taxon>
        <taxon>Fungi</taxon>
        <taxon>Dikarya</taxon>
        <taxon>Ascomycota</taxon>
        <taxon>Pezizomycotina</taxon>
        <taxon>Sordariomycetes</taxon>
        <taxon>Sordariomycetidae</taxon>
        <taxon>Sordariales</taxon>
        <taxon>Lasiosphaeriaceae</taxon>
        <taxon>Apodospora</taxon>
    </lineage>
</organism>
<keyword evidence="4 7" id="KW-0472">Membrane</keyword>
<accession>A0AAE0MEB0</accession>
<feature type="transmembrane region" description="Helical" evidence="7">
    <location>
        <begin position="208"/>
        <end position="228"/>
    </location>
</feature>
<feature type="transmembrane region" description="Helical" evidence="7">
    <location>
        <begin position="99"/>
        <end position="120"/>
    </location>
</feature>